<comment type="caution">
    <text evidence="4">The sequence shown here is derived from an EMBL/GenBank/DDBJ whole genome shotgun (WGS) entry which is preliminary data.</text>
</comment>
<dbReference type="InterPro" id="IPR050197">
    <property type="entry name" value="Aldolase_class_II_sugar_metab"/>
</dbReference>
<dbReference type="OrthoDB" id="5291399at2"/>
<dbReference type="GO" id="GO:0005829">
    <property type="term" value="C:cytosol"/>
    <property type="evidence" value="ECO:0007669"/>
    <property type="project" value="TreeGrafter"/>
</dbReference>
<keyword evidence="5" id="KW-1185">Reference proteome</keyword>
<reference evidence="4" key="1">
    <citation type="journal article" date="2014" name="Int. J. Syst. Evol. Microbiol.">
        <title>Complete genome sequence of Corynebacterium casei LMG S-19264T (=DSM 44701T), isolated from a smear-ripened cheese.</title>
        <authorList>
            <consortium name="US DOE Joint Genome Institute (JGI-PGF)"/>
            <person name="Walter F."/>
            <person name="Albersmeier A."/>
            <person name="Kalinowski J."/>
            <person name="Ruckert C."/>
        </authorList>
    </citation>
    <scope>NUCLEOTIDE SEQUENCE</scope>
    <source>
        <strain evidence="4">CGMCC 1.15360</strain>
    </source>
</reference>
<dbReference type="PANTHER" id="PTHR22789">
    <property type="entry name" value="FUCULOSE PHOSPHATE ALDOLASE"/>
    <property type="match status" value="1"/>
</dbReference>
<reference evidence="4" key="2">
    <citation type="submission" date="2020-09" db="EMBL/GenBank/DDBJ databases">
        <authorList>
            <person name="Sun Q."/>
            <person name="Zhou Y."/>
        </authorList>
    </citation>
    <scope>NUCLEOTIDE SEQUENCE</scope>
    <source>
        <strain evidence="4">CGMCC 1.15360</strain>
    </source>
</reference>
<dbReference type="Gene3D" id="3.40.225.10">
    <property type="entry name" value="Class II aldolase/adducin N-terminal domain"/>
    <property type="match status" value="1"/>
</dbReference>
<proteinExistence type="predicted"/>
<accession>A0A917DVG8</accession>
<organism evidence="4 5">
    <name type="scientific">Croceicoccus mobilis</name>
    <dbReference type="NCBI Taxonomy" id="1703339"/>
    <lineage>
        <taxon>Bacteria</taxon>
        <taxon>Pseudomonadati</taxon>
        <taxon>Pseudomonadota</taxon>
        <taxon>Alphaproteobacteria</taxon>
        <taxon>Sphingomonadales</taxon>
        <taxon>Erythrobacteraceae</taxon>
        <taxon>Croceicoccus</taxon>
    </lineage>
</organism>
<evidence type="ECO:0000313" key="4">
    <source>
        <dbReference type="EMBL" id="GGD74949.1"/>
    </source>
</evidence>
<dbReference type="SUPFAM" id="SSF53639">
    <property type="entry name" value="AraD/HMP-PK domain-like"/>
    <property type="match status" value="1"/>
</dbReference>
<dbReference type="InterPro" id="IPR036409">
    <property type="entry name" value="Aldolase_II/adducin_N_sf"/>
</dbReference>
<keyword evidence="1" id="KW-0479">Metal-binding</keyword>
<dbReference type="Proteomes" id="UP000612349">
    <property type="component" value="Unassembled WGS sequence"/>
</dbReference>
<name>A0A917DVG8_9SPHN</name>
<dbReference type="GO" id="GO:0016832">
    <property type="term" value="F:aldehyde-lyase activity"/>
    <property type="evidence" value="ECO:0007669"/>
    <property type="project" value="TreeGrafter"/>
</dbReference>
<dbReference type="AlphaFoldDB" id="A0A917DVG8"/>
<dbReference type="Pfam" id="PF00596">
    <property type="entry name" value="Aldolase_II"/>
    <property type="match status" value="1"/>
</dbReference>
<evidence type="ECO:0000313" key="5">
    <source>
        <dbReference type="Proteomes" id="UP000612349"/>
    </source>
</evidence>
<dbReference type="GO" id="GO:0019323">
    <property type="term" value="P:pentose catabolic process"/>
    <property type="evidence" value="ECO:0007669"/>
    <property type="project" value="TreeGrafter"/>
</dbReference>
<evidence type="ECO:0000259" key="3">
    <source>
        <dbReference type="SMART" id="SM01007"/>
    </source>
</evidence>
<dbReference type="InterPro" id="IPR001303">
    <property type="entry name" value="Aldolase_II/adducin_N"/>
</dbReference>
<keyword evidence="2" id="KW-0456">Lyase</keyword>
<dbReference type="EMBL" id="BMIP01000006">
    <property type="protein sequence ID" value="GGD74949.1"/>
    <property type="molecule type" value="Genomic_DNA"/>
</dbReference>
<dbReference type="GO" id="GO:0046872">
    <property type="term" value="F:metal ion binding"/>
    <property type="evidence" value="ECO:0007669"/>
    <property type="project" value="UniProtKB-KW"/>
</dbReference>
<evidence type="ECO:0000256" key="2">
    <source>
        <dbReference type="ARBA" id="ARBA00023239"/>
    </source>
</evidence>
<dbReference type="RefSeq" id="WP_066769792.1">
    <property type="nucleotide sequence ID" value="NZ_BMIP01000006.1"/>
</dbReference>
<gene>
    <name evidence="4" type="ORF">GCM10010990_25720</name>
</gene>
<feature type="domain" description="Class II aldolase/adducin N-terminal" evidence="3">
    <location>
        <begin position="11"/>
        <end position="197"/>
    </location>
</feature>
<dbReference type="SMART" id="SM01007">
    <property type="entry name" value="Aldolase_II"/>
    <property type="match status" value="1"/>
</dbReference>
<protein>
    <submittedName>
        <fullName evidence="4">Class II aldolase</fullName>
    </submittedName>
</protein>
<sequence length="243" mass="27222">MDIGALTDLIEKLVVANHILFDHGVVDAFGHISARHPAIADRFFLARNRAPGAIEPGDILEFDLSGETVQPTGERVYLERFLHSEIYRARPDVMAIVHSHSHSIVPFSVLESKRLQPIFHMAGFIGTQAPVFEIRERFGECTDLLIRDRAKGAEFAKCFANHDIALMRGHGSTVVADSIERVVFRAVYAEINARMQFAAASVDSFKHLTEQEARSCMETNEGQVERPWALWAEQAAAKRARKD</sequence>
<dbReference type="PANTHER" id="PTHR22789:SF0">
    <property type="entry name" value="3-OXO-TETRONATE 4-PHOSPHATE DECARBOXYLASE-RELATED"/>
    <property type="match status" value="1"/>
</dbReference>
<evidence type="ECO:0000256" key="1">
    <source>
        <dbReference type="ARBA" id="ARBA00022723"/>
    </source>
</evidence>